<evidence type="ECO:0000256" key="1">
    <source>
        <dbReference type="SAM" id="SignalP"/>
    </source>
</evidence>
<gene>
    <name evidence="2" type="ORF">BCR39DRAFT_362087</name>
</gene>
<dbReference type="AlphaFoldDB" id="A0A1Y2AL16"/>
<name>A0A1Y2AL16_9TREE</name>
<organism evidence="2 3">
    <name type="scientific">Naematelia encephala</name>
    <dbReference type="NCBI Taxonomy" id="71784"/>
    <lineage>
        <taxon>Eukaryota</taxon>
        <taxon>Fungi</taxon>
        <taxon>Dikarya</taxon>
        <taxon>Basidiomycota</taxon>
        <taxon>Agaricomycotina</taxon>
        <taxon>Tremellomycetes</taxon>
        <taxon>Tremellales</taxon>
        <taxon>Naemateliaceae</taxon>
        <taxon>Naematelia</taxon>
    </lineage>
</organism>
<reference evidence="2 3" key="1">
    <citation type="submission" date="2016-07" db="EMBL/GenBank/DDBJ databases">
        <title>Pervasive Adenine N6-methylation of Active Genes in Fungi.</title>
        <authorList>
            <consortium name="DOE Joint Genome Institute"/>
            <person name="Mondo S.J."/>
            <person name="Dannebaum R.O."/>
            <person name="Kuo R.C."/>
            <person name="Labutti K."/>
            <person name="Haridas S."/>
            <person name="Kuo A."/>
            <person name="Salamov A."/>
            <person name="Ahrendt S.R."/>
            <person name="Lipzen A."/>
            <person name="Sullivan W."/>
            <person name="Andreopoulos W.B."/>
            <person name="Clum A."/>
            <person name="Lindquist E."/>
            <person name="Daum C."/>
            <person name="Ramamoorthy G.K."/>
            <person name="Gryganskyi A."/>
            <person name="Culley D."/>
            <person name="Magnuson J.K."/>
            <person name="James T.Y."/>
            <person name="O'Malley M.A."/>
            <person name="Stajich J.E."/>
            <person name="Spatafora J.W."/>
            <person name="Visel A."/>
            <person name="Grigoriev I.V."/>
        </authorList>
    </citation>
    <scope>NUCLEOTIDE SEQUENCE [LARGE SCALE GENOMIC DNA]</scope>
    <source>
        <strain evidence="2 3">68-887.2</strain>
    </source>
</reference>
<protein>
    <recommendedName>
        <fullName evidence="4">Secreted protein</fullName>
    </recommendedName>
</protein>
<keyword evidence="1" id="KW-0732">Signal</keyword>
<comment type="caution">
    <text evidence="2">The sequence shown here is derived from an EMBL/GenBank/DDBJ whole genome shotgun (WGS) entry which is preliminary data.</text>
</comment>
<feature type="signal peptide" evidence="1">
    <location>
        <begin position="1"/>
        <end position="25"/>
    </location>
</feature>
<evidence type="ECO:0000313" key="3">
    <source>
        <dbReference type="Proteomes" id="UP000193986"/>
    </source>
</evidence>
<accession>A0A1Y2AL16</accession>
<feature type="chain" id="PRO_5012282321" description="Secreted protein" evidence="1">
    <location>
        <begin position="26"/>
        <end position="309"/>
    </location>
</feature>
<sequence length="309" mass="33913">MMMMMMTQVVMLLSFLTVLLVHVQATAVPTFSSGISPLPSPPATALSPDQLKETLNAFLNAFIAPNDVAQAKEINSTFFADDVIGTVDLSTTFVGRELNTEYTFGLFAILAQSPTDPALYGQPVSANVTALVIQGQTVALGMIVMFNYLTLNKAFPVEIDGFFTFNDQSKIQQYDVTFRRYAWASQIITPQLIPLMAKAINISSTNGTYVLQQYLATRTCQGAEQYCTGDNKQYDSYDSCMSFATSIDLGEAWRLGDNNLNCRYLHTAMLPLRPSVHCPHVGPSGGDMCIPRDYDAVVYGSAFQYGLDN</sequence>
<dbReference type="OrthoDB" id="10010954at2759"/>
<keyword evidence="3" id="KW-1185">Reference proteome</keyword>
<evidence type="ECO:0008006" key="4">
    <source>
        <dbReference type="Google" id="ProtNLM"/>
    </source>
</evidence>
<proteinExistence type="predicted"/>
<evidence type="ECO:0000313" key="2">
    <source>
        <dbReference type="EMBL" id="ORY23192.1"/>
    </source>
</evidence>
<dbReference type="EMBL" id="MCFC01000082">
    <property type="protein sequence ID" value="ORY23192.1"/>
    <property type="molecule type" value="Genomic_DNA"/>
</dbReference>
<dbReference type="InParanoid" id="A0A1Y2AL16"/>
<dbReference type="Proteomes" id="UP000193986">
    <property type="component" value="Unassembled WGS sequence"/>
</dbReference>